<dbReference type="PANTHER" id="PTHR23112">
    <property type="entry name" value="G PROTEIN-COUPLED RECEPTOR 157-RELATED"/>
    <property type="match status" value="1"/>
</dbReference>
<reference evidence="7" key="1">
    <citation type="journal article" date="2023" name="Mol. Phylogenet. Evol.">
        <title>Genome-scale phylogeny and comparative genomics of the fungal order Sordariales.</title>
        <authorList>
            <person name="Hensen N."/>
            <person name="Bonometti L."/>
            <person name="Westerberg I."/>
            <person name="Brannstrom I.O."/>
            <person name="Guillou S."/>
            <person name="Cros-Aarteil S."/>
            <person name="Calhoun S."/>
            <person name="Haridas S."/>
            <person name="Kuo A."/>
            <person name="Mondo S."/>
            <person name="Pangilinan J."/>
            <person name="Riley R."/>
            <person name="LaButti K."/>
            <person name="Andreopoulos B."/>
            <person name="Lipzen A."/>
            <person name="Chen C."/>
            <person name="Yan M."/>
            <person name="Daum C."/>
            <person name="Ng V."/>
            <person name="Clum A."/>
            <person name="Steindorff A."/>
            <person name="Ohm R.A."/>
            <person name="Martin F."/>
            <person name="Silar P."/>
            <person name="Natvig D.O."/>
            <person name="Lalanne C."/>
            <person name="Gautier V."/>
            <person name="Ament-Velasquez S.L."/>
            <person name="Kruys A."/>
            <person name="Hutchinson M.I."/>
            <person name="Powell A.J."/>
            <person name="Barry K."/>
            <person name="Miller A.N."/>
            <person name="Grigoriev I.V."/>
            <person name="Debuchy R."/>
            <person name="Gladieux P."/>
            <person name="Hiltunen Thoren M."/>
            <person name="Johannesson H."/>
        </authorList>
    </citation>
    <scope>NUCLEOTIDE SEQUENCE</scope>
    <source>
        <strain evidence="7">CBS 955.72</strain>
    </source>
</reference>
<keyword evidence="2 6" id="KW-0812">Transmembrane</keyword>
<dbReference type="GO" id="GO:0005886">
    <property type="term" value="C:plasma membrane"/>
    <property type="evidence" value="ECO:0007669"/>
    <property type="project" value="TreeGrafter"/>
</dbReference>
<keyword evidence="3 6" id="KW-1133">Transmembrane helix</keyword>
<feature type="compositionally biased region" description="Low complexity" evidence="5">
    <location>
        <begin position="459"/>
        <end position="470"/>
    </location>
</feature>
<dbReference type="GO" id="GO:0004930">
    <property type="term" value="F:G protein-coupled receptor activity"/>
    <property type="evidence" value="ECO:0007669"/>
    <property type="project" value="TreeGrafter"/>
</dbReference>
<comment type="subcellular location">
    <subcellularLocation>
        <location evidence="1">Membrane</location>
        <topology evidence="1">Multi-pass membrane protein</topology>
    </subcellularLocation>
</comment>
<keyword evidence="7" id="KW-0675">Receptor</keyword>
<feature type="transmembrane region" description="Helical" evidence="6">
    <location>
        <begin position="342"/>
        <end position="365"/>
    </location>
</feature>
<reference evidence="7" key="2">
    <citation type="submission" date="2023-06" db="EMBL/GenBank/DDBJ databases">
        <authorList>
            <consortium name="Lawrence Berkeley National Laboratory"/>
            <person name="Haridas S."/>
            <person name="Hensen N."/>
            <person name="Bonometti L."/>
            <person name="Westerberg I."/>
            <person name="Brannstrom I.O."/>
            <person name="Guillou S."/>
            <person name="Cros-Aarteil S."/>
            <person name="Calhoun S."/>
            <person name="Kuo A."/>
            <person name="Mondo S."/>
            <person name="Pangilinan J."/>
            <person name="Riley R."/>
            <person name="Labutti K."/>
            <person name="Andreopoulos B."/>
            <person name="Lipzen A."/>
            <person name="Chen C."/>
            <person name="Yanf M."/>
            <person name="Daum C."/>
            <person name="Ng V."/>
            <person name="Clum A."/>
            <person name="Steindorff A."/>
            <person name="Ohm R."/>
            <person name="Martin F."/>
            <person name="Silar P."/>
            <person name="Natvig D."/>
            <person name="Lalanne C."/>
            <person name="Gautier V."/>
            <person name="Ament-Velasquez S.L."/>
            <person name="Kruys A."/>
            <person name="Hutchinson M.I."/>
            <person name="Powell A.J."/>
            <person name="Barry K."/>
            <person name="Miller A.N."/>
            <person name="Grigoriev I.V."/>
            <person name="Debuchy R."/>
            <person name="Gladieux P."/>
            <person name="Thoren M.H."/>
            <person name="Johannesson H."/>
        </authorList>
    </citation>
    <scope>NUCLEOTIDE SEQUENCE</scope>
    <source>
        <strain evidence="7">CBS 955.72</strain>
    </source>
</reference>
<feature type="region of interest" description="Disordered" evidence="5">
    <location>
        <begin position="459"/>
        <end position="478"/>
    </location>
</feature>
<feature type="transmembrane region" description="Helical" evidence="6">
    <location>
        <begin position="122"/>
        <end position="144"/>
    </location>
</feature>
<dbReference type="Proteomes" id="UP001275084">
    <property type="component" value="Unassembled WGS sequence"/>
</dbReference>
<dbReference type="GO" id="GO:0007189">
    <property type="term" value="P:adenylate cyclase-activating G protein-coupled receptor signaling pathway"/>
    <property type="evidence" value="ECO:0007669"/>
    <property type="project" value="TreeGrafter"/>
</dbReference>
<sequence length="556" mass="60023">METHQHSHLLAKLIDSEDATGTLSPLPPVLFQGLAAVATFGFLSFLSSLWLFLYLTYKFVIWQVRPPSDKQPTSPEPDSPTTSDANGFLMPASHLCPQKDEKSEPAKDGFFDRIWKDPPNQFLMLIYNLLFADIQQAMAFLLNIAWLQKDSLDVNDPTCWAQGWFISTGDLASSVFITAIAVHTYLGVVKNYRAPTWIFYSVIGSLWAFVYGTGILGVIITKNGEGVGGLYVRAGAWCWINSAYQDLRLTLHYLWIFVSLALTTIVYIVIYFHLQVHSKHSSTCCLSSGSSHSLPGEHYPNPDPNGSSPPSIAPSSPRSTITDMSAIKRLPAIPASARHPTFLLYPIIYVLCTAPLAAGRIASMAGNNVPLSYFCFAGSMIASAGWLDVALYSTTRRAIVFSGEAPPSQDTGLGTFAFMRTPVDRKFGNVVLVEAGDPKGTRKRWEMLRPVKVSAGARLRNLGSGNNSRNGSKETVNSSMQGFGMGGGEVMGMAIQCETTTSVTVEDAPPGEVEAGLGRKPSNASSMSARSLTARTNTGPIMAPVIAPAGGFGTAV</sequence>
<evidence type="ECO:0000256" key="4">
    <source>
        <dbReference type="ARBA" id="ARBA00023136"/>
    </source>
</evidence>
<gene>
    <name evidence="7" type="ORF">B0T25DRAFT_99479</name>
</gene>
<evidence type="ECO:0000256" key="5">
    <source>
        <dbReference type="SAM" id="MobiDB-lite"/>
    </source>
</evidence>
<keyword evidence="8" id="KW-1185">Reference proteome</keyword>
<feature type="transmembrane region" description="Helical" evidence="6">
    <location>
        <begin position="253"/>
        <end position="272"/>
    </location>
</feature>
<feature type="transmembrane region" description="Helical" evidence="6">
    <location>
        <begin position="29"/>
        <end position="55"/>
    </location>
</feature>
<dbReference type="AlphaFoldDB" id="A0AAJ0HQJ9"/>
<evidence type="ECO:0000256" key="1">
    <source>
        <dbReference type="ARBA" id="ARBA00004141"/>
    </source>
</evidence>
<feature type="region of interest" description="Disordered" evidence="5">
    <location>
        <begin position="503"/>
        <end position="527"/>
    </location>
</feature>
<evidence type="ECO:0000256" key="2">
    <source>
        <dbReference type="ARBA" id="ARBA00022692"/>
    </source>
</evidence>
<dbReference type="Gene3D" id="1.20.1070.10">
    <property type="entry name" value="Rhodopsin 7-helix transmembrane proteins"/>
    <property type="match status" value="1"/>
</dbReference>
<dbReference type="SUPFAM" id="SSF81321">
    <property type="entry name" value="Family A G protein-coupled receptor-like"/>
    <property type="match status" value="1"/>
</dbReference>
<evidence type="ECO:0000313" key="8">
    <source>
        <dbReference type="Proteomes" id="UP001275084"/>
    </source>
</evidence>
<evidence type="ECO:0000256" key="3">
    <source>
        <dbReference type="ARBA" id="ARBA00022989"/>
    </source>
</evidence>
<accession>A0AAJ0HQJ9</accession>
<feature type="compositionally biased region" description="Low complexity" evidence="5">
    <location>
        <begin position="304"/>
        <end position="319"/>
    </location>
</feature>
<feature type="transmembrane region" description="Helical" evidence="6">
    <location>
        <begin position="371"/>
        <end position="392"/>
    </location>
</feature>
<comment type="caution">
    <text evidence="7">The sequence shown here is derived from an EMBL/GenBank/DDBJ whole genome shotgun (WGS) entry which is preliminary data.</text>
</comment>
<dbReference type="PANTHER" id="PTHR23112:SF37">
    <property type="entry name" value="G PROTEIN-COUPLED RECEPTOR GPR1"/>
    <property type="match status" value="1"/>
</dbReference>
<feature type="transmembrane region" description="Helical" evidence="6">
    <location>
        <begin position="164"/>
        <end position="186"/>
    </location>
</feature>
<proteinExistence type="predicted"/>
<feature type="region of interest" description="Disordered" evidence="5">
    <location>
        <begin position="295"/>
        <end position="319"/>
    </location>
</feature>
<evidence type="ECO:0000256" key="6">
    <source>
        <dbReference type="SAM" id="Phobius"/>
    </source>
</evidence>
<evidence type="ECO:0000313" key="7">
    <source>
        <dbReference type="EMBL" id="KAK3359476.1"/>
    </source>
</evidence>
<organism evidence="7 8">
    <name type="scientific">Lasiosphaeria hispida</name>
    <dbReference type="NCBI Taxonomy" id="260671"/>
    <lineage>
        <taxon>Eukaryota</taxon>
        <taxon>Fungi</taxon>
        <taxon>Dikarya</taxon>
        <taxon>Ascomycota</taxon>
        <taxon>Pezizomycotina</taxon>
        <taxon>Sordariomycetes</taxon>
        <taxon>Sordariomycetidae</taxon>
        <taxon>Sordariales</taxon>
        <taxon>Lasiosphaeriaceae</taxon>
        <taxon>Lasiosphaeria</taxon>
    </lineage>
</organism>
<keyword evidence="4 6" id="KW-0472">Membrane</keyword>
<name>A0AAJ0HQJ9_9PEZI</name>
<protein>
    <submittedName>
        <fullName evidence="7">G protein-coupled glucose receptor regulating Gpa2-domain-containing protein</fullName>
    </submittedName>
</protein>
<feature type="transmembrane region" description="Helical" evidence="6">
    <location>
        <begin position="198"/>
        <end position="220"/>
    </location>
</feature>
<dbReference type="EMBL" id="JAUIQD010000002">
    <property type="protein sequence ID" value="KAK3359476.1"/>
    <property type="molecule type" value="Genomic_DNA"/>
</dbReference>